<dbReference type="Proteomes" id="UP000178449">
    <property type="component" value="Unassembled WGS sequence"/>
</dbReference>
<dbReference type="Pfam" id="PF13146">
    <property type="entry name" value="TRL"/>
    <property type="match status" value="1"/>
</dbReference>
<organism evidence="2 3">
    <name type="scientific">Candidatus Lambdaproteobacteria bacterium RIFOXYD2_FULL_50_16</name>
    <dbReference type="NCBI Taxonomy" id="1817772"/>
    <lineage>
        <taxon>Bacteria</taxon>
        <taxon>Pseudomonadati</taxon>
        <taxon>Pseudomonadota</taxon>
        <taxon>Candidatus Lambdaproteobacteria</taxon>
    </lineage>
</organism>
<gene>
    <name evidence="2" type="ORF">A2527_12535</name>
</gene>
<dbReference type="PROSITE" id="PS51257">
    <property type="entry name" value="PROKAR_LIPOPROTEIN"/>
    <property type="match status" value="1"/>
</dbReference>
<protein>
    <recommendedName>
        <fullName evidence="4">TRL-like protein family</fullName>
    </recommendedName>
</protein>
<accession>A0A1F6GAB1</accession>
<sequence>MKKVILVFLVALVLASCATVNYAPVNGAFYTEIKGPFGVTGEPGGSKIGEAKCTTYLGMWATGDCSLEAAMTQGGITKITHVDFVGKSVLGVVASFTLVAHGD</sequence>
<feature type="chain" id="PRO_5009524594" description="TRL-like protein family" evidence="1">
    <location>
        <begin position="24"/>
        <end position="103"/>
    </location>
</feature>
<proteinExistence type="predicted"/>
<reference evidence="2 3" key="1">
    <citation type="journal article" date="2016" name="Nat. Commun.">
        <title>Thousands of microbial genomes shed light on interconnected biogeochemical processes in an aquifer system.</title>
        <authorList>
            <person name="Anantharaman K."/>
            <person name="Brown C.T."/>
            <person name="Hug L.A."/>
            <person name="Sharon I."/>
            <person name="Castelle C.J."/>
            <person name="Probst A.J."/>
            <person name="Thomas B.C."/>
            <person name="Singh A."/>
            <person name="Wilkins M.J."/>
            <person name="Karaoz U."/>
            <person name="Brodie E.L."/>
            <person name="Williams K.H."/>
            <person name="Hubbard S.S."/>
            <person name="Banfield J.F."/>
        </authorList>
    </citation>
    <scope>NUCLEOTIDE SEQUENCE [LARGE SCALE GENOMIC DNA]</scope>
</reference>
<feature type="signal peptide" evidence="1">
    <location>
        <begin position="1"/>
        <end position="23"/>
    </location>
</feature>
<evidence type="ECO:0000256" key="1">
    <source>
        <dbReference type="SAM" id="SignalP"/>
    </source>
</evidence>
<keyword evidence="1" id="KW-0732">Signal</keyword>
<evidence type="ECO:0008006" key="4">
    <source>
        <dbReference type="Google" id="ProtNLM"/>
    </source>
</evidence>
<dbReference type="EMBL" id="MFNE01000028">
    <property type="protein sequence ID" value="OGG95051.1"/>
    <property type="molecule type" value="Genomic_DNA"/>
</dbReference>
<name>A0A1F6GAB1_9PROT</name>
<comment type="caution">
    <text evidence="2">The sequence shown here is derived from an EMBL/GenBank/DDBJ whole genome shotgun (WGS) entry which is preliminary data.</text>
</comment>
<evidence type="ECO:0000313" key="2">
    <source>
        <dbReference type="EMBL" id="OGG95051.1"/>
    </source>
</evidence>
<dbReference type="InterPro" id="IPR025113">
    <property type="entry name" value="TRL-like"/>
</dbReference>
<dbReference type="STRING" id="1817772.A2527_12535"/>
<evidence type="ECO:0000313" key="3">
    <source>
        <dbReference type="Proteomes" id="UP000178449"/>
    </source>
</evidence>
<dbReference type="AlphaFoldDB" id="A0A1F6GAB1"/>